<dbReference type="CDD" id="cd06170">
    <property type="entry name" value="LuxR_C_like"/>
    <property type="match status" value="1"/>
</dbReference>
<feature type="domain" description="Response regulatory" evidence="7">
    <location>
        <begin position="5"/>
        <end position="124"/>
    </location>
</feature>
<dbReference type="PROSITE" id="PS50043">
    <property type="entry name" value="HTH_LUXR_2"/>
    <property type="match status" value="1"/>
</dbReference>
<keyword evidence="1 5" id="KW-0597">Phosphoprotein</keyword>
<dbReference type="InterPro" id="IPR011006">
    <property type="entry name" value="CheY-like_superfamily"/>
</dbReference>
<accession>A0ABP9EYB1</accession>
<dbReference type="EMBL" id="BAABLV010000005">
    <property type="protein sequence ID" value="GAA4889927.1"/>
    <property type="molecule type" value="Genomic_DNA"/>
</dbReference>
<proteinExistence type="predicted"/>
<dbReference type="PRINTS" id="PR00038">
    <property type="entry name" value="HTHLUXR"/>
</dbReference>
<comment type="caution">
    <text evidence="8">The sequence shown here is derived from an EMBL/GenBank/DDBJ whole genome shotgun (WGS) entry which is preliminary data.</text>
</comment>
<evidence type="ECO:0000313" key="8">
    <source>
        <dbReference type="EMBL" id="GAA4889927.1"/>
    </source>
</evidence>
<keyword evidence="2" id="KW-0805">Transcription regulation</keyword>
<dbReference type="Pfam" id="PF00072">
    <property type="entry name" value="Response_reg"/>
    <property type="match status" value="1"/>
</dbReference>
<evidence type="ECO:0000259" key="7">
    <source>
        <dbReference type="PROSITE" id="PS50110"/>
    </source>
</evidence>
<keyword evidence="4" id="KW-0804">Transcription</keyword>
<dbReference type="InterPro" id="IPR039420">
    <property type="entry name" value="WalR-like"/>
</dbReference>
<dbReference type="InterPro" id="IPR001789">
    <property type="entry name" value="Sig_transdc_resp-reg_receiver"/>
</dbReference>
<evidence type="ECO:0000256" key="1">
    <source>
        <dbReference type="ARBA" id="ARBA00022553"/>
    </source>
</evidence>
<keyword evidence="9" id="KW-1185">Reference proteome</keyword>
<evidence type="ECO:0000256" key="3">
    <source>
        <dbReference type="ARBA" id="ARBA00023125"/>
    </source>
</evidence>
<evidence type="ECO:0000259" key="6">
    <source>
        <dbReference type="PROSITE" id="PS50043"/>
    </source>
</evidence>
<dbReference type="SUPFAM" id="SSF46894">
    <property type="entry name" value="C-terminal effector domain of the bipartite response regulators"/>
    <property type="match status" value="1"/>
</dbReference>
<protein>
    <submittedName>
        <fullName evidence="8">Response regulator transcription factor</fullName>
    </submittedName>
</protein>
<dbReference type="PANTHER" id="PTHR43214:SF24">
    <property type="entry name" value="TRANSCRIPTIONAL REGULATORY PROTEIN NARL-RELATED"/>
    <property type="match status" value="1"/>
</dbReference>
<dbReference type="PROSITE" id="PS50110">
    <property type="entry name" value="RESPONSE_REGULATORY"/>
    <property type="match status" value="1"/>
</dbReference>
<dbReference type="SMART" id="SM00448">
    <property type="entry name" value="REC"/>
    <property type="match status" value="1"/>
</dbReference>
<gene>
    <name evidence="8" type="ORF">GCM10025789_02970</name>
</gene>
<feature type="domain" description="HTH luxR-type" evidence="6">
    <location>
        <begin position="153"/>
        <end position="218"/>
    </location>
</feature>
<evidence type="ECO:0000313" key="9">
    <source>
        <dbReference type="Proteomes" id="UP001501521"/>
    </source>
</evidence>
<name>A0ABP9EYB1_9ACTN</name>
<evidence type="ECO:0000256" key="4">
    <source>
        <dbReference type="ARBA" id="ARBA00023163"/>
    </source>
</evidence>
<dbReference type="InterPro" id="IPR000792">
    <property type="entry name" value="Tscrpt_reg_LuxR_C"/>
</dbReference>
<dbReference type="CDD" id="cd17535">
    <property type="entry name" value="REC_NarL-like"/>
    <property type="match status" value="1"/>
</dbReference>
<dbReference type="PROSITE" id="PS00622">
    <property type="entry name" value="HTH_LUXR_1"/>
    <property type="match status" value="1"/>
</dbReference>
<dbReference type="SMART" id="SM00421">
    <property type="entry name" value="HTH_LUXR"/>
    <property type="match status" value="1"/>
</dbReference>
<dbReference type="SUPFAM" id="SSF52172">
    <property type="entry name" value="CheY-like"/>
    <property type="match status" value="1"/>
</dbReference>
<feature type="modified residue" description="4-aspartylphosphate" evidence="5">
    <location>
        <position position="56"/>
    </location>
</feature>
<evidence type="ECO:0000256" key="5">
    <source>
        <dbReference type="PROSITE-ProRule" id="PRU00169"/>
    </source>
</evidence>
<dbReference type="Pfam" id="PF00196">
    <property type="entry name" value="GerE"/>
    <property type="match status" value="1"/>
</dbReference>
<organism evidence="8 9">
    <name type="scientific">Tessaracoccus lubricantis</name>
    <dbReference type="NCBI Taxonomy" id="545543"/>
    <lineage>
        <taxon>Bacteria</taxon>
        <taxon>Bacillati</taxon>
        <taxon>Actinomycetota</taxon>
        <taxon>Actinomycetes</taxon>
        <taxon>Propionibacteriales</taxon>
        <taxon>Propionibacteriaceae</taxon>
        <taxon>Tessaracoccus</taxon>
    </lineage>
</organism>
<dbReference type="Proteomes" id="UP001501521">
    <property type="component" value="Unassembled WGS sequence"/>
</dbReference>
<keyword evidence="3" id="KW-0238">DNA-binding</keyword>
<dbReference type="InterPro" id="IPR016032">
    <property type="entry name" value="Sig_transdc_resp-reg_C-effctor"/>
</dbReference>
<evidence type="ECO:0000256" key="2">
    <source>
        <dbReference type="ARBA" id="ARBA00023015"/>
    </source>
</evidence>
<dbReference type="InterPro" id="IPR058245">
    <property type="entry name" value="NreC/VraR/RcsB-like_REC"/>
</dbReference>
<dbReference type="PANTHER" id="PTHR43214">
    <property type="entry name" value="TWO-COMPONENT RESPONSE REGULATOR"/>
    <property type="match status" value="1"/>
</dbReference>
<sequence>MEPVTVLLVDDEPLVRAGLKAILGGAAQVEVVGEAADGREALRRIAELQPQVVLMDIRMPVLDGVAATAQVRSAHPDGKGPRVVVLTTFDGDDSVAQALRAGASGYLLKTTPPERLVAGILDAAAGQPVLSPSVTARLMESVVVGGSADRDAARARLAVLTERELDVARAVGRGESNTVIAQALYLSLATVKAHVSRALTKLGLENRVQLALLVRDAALEG</sequence>
<reference evidence="9" key="1">
    <citation type="journal article" date="2019" name="Int. J. Syst. Evol. Microbiol.">
        <title>The Global Catalogue of Microorganisms (GCM) 10K type strain sequencing project: providing services to taxonomists for standard genome sequencing and annotation.</title>
        <authorList>
            <consortium name="The Broad Institute Genomics Platform"/>
            <consortium name="The Broad Institute Genome Sequencing Center for Infectious Disease"/>
            <person name="Wu L."/>
            <person name="Ma J."/>
        </authorList>
    </citation>
    <scope>NUCLEOTIDE SEQUENCE [LARGE SCALE GENOMIC DNA]</scope>
    <source>
        <strain evidence="9">JCM 19125</strain>
    </source>
</reference>
<dbReference type="Gene3D" id="3.40.50.2300">
    <property type="match status" value="1"/>
</dbReference>